<dbReference type="GO" id="GO:0003723">
    <property type="term" value="F:RNA binding"/>
    <property type="evidence" value="ECO:0007669"/>
    <property type="project" value="InterPro"/>
</dbReference>
<sequence>MLANDGCSRMPIYDPIARLEEGVRRELEHETECSGSFMASTFESQFANNWARLKYTGEADPPSREYVGKELLFESNLLCARDIHSFIALPNRREFELCFYQQATLRRFLEQHAAESQQDKWKFWSIDSSVSIGVVNLVVKFWTGRVSDHDVEVYLNRYCSILQKPYKPLDQFGIWYGIRKYKVELKRDANNHLMSLPTSVSLGPYNGRLQYPGQEVRCFICNSTDHRVKECREVKCWKCANLGHKANACKNDAECSLCGQRGHSFFHCPRSFSNVARRGTEHQKPVTDGASDFRQRLGL</sequence>
<keyword evidence="5" id="KW-1185">Reference proteome</keyword>
<name>A0A8C5FIP7_GADMO</name>
<organism evidence="4 5">
    <name type="scientific">Gadus morhua</name>
    <name type="common">Atlantic cod</name>
    <dbReference type="NCBI Taxonomy" id="8049"/>
    <lineage>
        <taxon>Eukaryota</taxon>
        <taxon>Metazoa</taxon>
        <taxon>Chordata</taxon>
        <taxon>Craniata</taxon>
        <taxon>Vertebrata</taxon>
        <taxon>Euteleostomi</taxon>
        <taxon>Actinopterygii</taxon>
        <taxon>Neopterygii</taxon>
        <taxon>Teleostei</taxon>
        <taxon>Neoteleostei</taxon>
        <taxon>Acanthomorphata</taxon>
        <taxon>Zeiogadaria</taxon>
        <taxon>Gadariae</taxon>
        <taxon>Gadiformes</taxon>
        <taxon>Gadoidei</taxon>
        <taxon>Gadidae</taxon>
        <taxon>Gadus</taxon>
    </lineage>
</organism>
<proteinExistence type="predicted"/>
<reference evidence="4" key="1">
    <citation type="submission" date="2025-08" db="UniProtKB">
        <authorList>
            <consortium name="Ensembl"/>
        </authorList>
    </citation>
    <scope>IDENTIFICATION</scope>
</reference>
<dbReference type="Gene3D" id="4.10.60.10">
    <property type="entry name" value="Zinc finger, CCHC-type"/>
    <property type="match status" value="1"/>
</dbReference>
<dbReference type="Proteomes" id="UP000694546">
    <property type="component" value="Chromosome 3"/>
</dbReference>
<dbReference type="AlphaFoldDB" id="A0A8C5FIP7"/>
<reference evidence="4" key="2">
    <citation type="submission" date="2025-09" db="UniProtKB">
        <authorList>
            <consortium name="Ensembl"/>
        </authorList>
    </citation>
    <scope>IDENTIFICATION</scope>
</reference>
<evidence type="ECO:0000256" key="2">
    <source>
        <dbReference type="SAM" id="MobiDB-lite"/>
    </source>
</evidence>
<evidence type="ECO:0000313" key="4">
    <source>
        <dbReference type="Ensembl" id="ENSGMOP00000039439.1"/>
    </source>
</evidence>
<dbReference type="InterPro" id="IPR042509">
    <property type="entry name" value="ZCCHC3"/>
</dbReference>
<dbReference type="Pfam" id="PF00098">
    <property type="entry name" value="zf-CCHC"/>
    <property type="match status" value="1"/>
</dbReference>
<dbReference type="GO" id="GO:0002218">
    <property type="term" value="P:activation of innate immune response"/>
    <property type="evidence" value="ECO:0007669"/>
    <property type="project" value="InterPro"/>
</dbReference>
<dbReference type="GO" id="GO:0008270">
    <property type="term" value="F:zinc ion binding"/>
    <property type="evidence" value="ECO:0007669"/>
    <property type="project" value="UniProtKB-KW"/>
</dbReference>
<dbReference type="InterPro" id="IPR001878">
    <property type="entry name" value="Znf_CCHC"/>
</dbReference>
<dbReference type="SUPFAM" id="SSF57756">
    <property type="entry name" value="Retrovirus zinc finger-like domains"/>
    <property type="match status" value="1"/>
</dbReference>
<dbReference type="InterPro" id="IPR057811">
    <property type="entry name" value="RBD_ZCCHC3_2nd"/>
</dbReference>
<dbReference type="Ensembl" id="ENSGMOT00000039815.1">
    <property type="protein sequence ID" value="ENSGMOP00000039439.1"/>
    <property type="gene ID" value="ENSGMOG00000027873.1"/>
</dbReference>
<keyword evidence="1" id="KW-0862">Zinc</keyword>
<evidence type="ECO:0000256" key="1">
    <source>
        <dbReference type="PROSITE-ProRule" id="PRU00047"/>
    </source>
</evidence>
<protein>
    <recommendedName>
        <fullName evidence="3">CCHC-type domain-containing protein</fullName>
    </recommendedName>
</protein>
<dbReference type="Pfam" id="PF23058">
    <property type="entry name" value="RBD_ZCCHC3_2nd"/>
    <property type="match status" value="1"/>
</dbReference>
<dbReference type="GO" id="GO:0003690">
    <property type="term" value="F:double-stranded DNA binding"/>
    <property type="evidence" value="ECO:0007669"/>
    <property type="project" value="InterPro"/>
</dbReference>
<dbReference type="SMART" id="SM00343">
    <property type="entry name" value="ZnF_C2HC"/>
    <property type="match status" value="3"/>
</dbReference>
<keyword evidence="1" id="KW-0863">Zinc-finger</keyword>
<keyword evidence="1" id="KW-0479">Metal-binding</keyword>
<feature type="region of interest" description="Disordered" evidence="2">
    <location>
        <begin position="279"/>
        <end position="299"/>
    </location>
</feature>
<dbReference type="PANTHER" id="PTHR22639">
    <property type="entry name" value="GAG-RELATED PROTEIN"/>
    <property type="match status" value="1"/>
</dbReference>
<dbReference type="OMA" id="EHTEINI"/>
<dbReference type="GeneTree" id="ENSGT00530000063983"/>
<dbReference type="PROSITE" id="PS50158">
    <property type="entry name" value="ZF_CCHC"/>
    <property type="match status" value="1"/>
</dbReference>
<dbReference type="InterPro" id="IPR036875">
    <property type="entry name" value="Znf_CCHC_sf"/>
</dbReference>
<evidence type="ECO:0000259" key="3">
    <source>
        <dbReference type="PROSITE" id="PS50158"/>
    </source>
</evidence>
<accession>A0A8C5FIP7</accession>
<feature type="domain" description="CCHC-type" evidence="3">
    <location>
        <begin position="235"/>
        <end position="251"/>
    </location>
</feature>
<dbReference type="Pfam" id="PF23057">
    <property type="entry name" value="RBD_ZCCHC3_1st"/>
    <property type="match status" value="1"/>
</dbReference>
<dbReference type="InterPro" id="IPR057810">
    <property type="entry name" value="RBD_ZCCHC3_1st"/>
</dbReference>
<evidence type="ECO:0000313" key="5">
    <source>
        <dbReference type="Proteomes" id="UP000694546"/>
    </source>
</evidence>
<dbReference type="PANTHER" id="PTHR22639:SF3">
    <property type="entry name" value="ZINC FINGER CCHC DOMAIN-CONTAINING PROTEIN 3"/>
    <property type="match status" value="1"/>
</dbReference>